<gene>
    <name evidence="2" type="ORF">ACFQMF_00020</name>
</gene>
<sequence length="164" mass="16468">MHRKGHVGASLVVYAPFGFALAALASIEAAAVVAAAVASTAMVPDLDMKVPFVNHRGITHTVWFALAVGVAFGAAGAMLGLRESALAAALVGGLAFLFGALTIVSHLLADALTPMGIEPFAPVRDDHYTLDLFRAANPVANYGLLALGGVVVAGALVAGAALPV</sequence>
<dbReference type="GO" id="GO:0016787">
    <property type="term" value="F:hydrolase activity"/>
    <property type="evidence" value="ECO:0007669"/>
    <property type="project" value="UniProtKB-KW"/>
</dbReference>
<evidence type="ECO:0000313" key="2">
    <source>
        <dbReference type="EMBL" id="MFC7322958.1"/>
    </source>
</evidence>
<keyword evidence="2" id="KW-0378">Hydrolase</keyword>
<dbReference type="InterPro" id="IPR007404">
    <property type="entry name" value="YdjM-like"/>
</dbReference>
<evidence type="ECO:0000313" key="3">
    <source>
        <dbReference type="Proteomes" id="UP001596545"/>
    </source>
</evidence>
<proteinExistence type="predicted"/>
<protein>
    <submittedName>
        <fullName evidence="2">Metal-dependent hydrolase</fullName>
    </submittedName>
</protein>
<name>A0ABD6AFB8_9EURY</name>
<dbReference type="AlphaFoldDB" id="A0ABD6AFB8"/>
<accession>A0ABD6AFB8</accession>
<dbReference type="EMBL" id="JBHTBL010000001">
    <property type="protein sequence ID" value="MFC7322958.1"/>
    <property type="molecule type" value="Genomic_DNA"/>
</dbReference>
<keyword evidence="1" id="KW-0812">Transmembrane</keyword>
<feature type="transmembrane region" description="Helical" evidence="1">
    <location>
        <begin position="86"/>
        <end position="109"/>
    </location>
</feature>
<dbReference type="Proteomes" id="UP001596545">
    <property type="component" value="Unassembled WGS sequence"/>
</dbReference>
<keyword evidence="1" id="KW-0472">Membrane</keyword>
<comment type="caution">
    <text evidence="2">The sequence shown here is derived from an EMBL/GenBank/DDBJ whole genome shotgun (WGS) entry which is preliminary data.</text>
</comment>
<keyword evidence="1" id="KW-1133">Transmembrane helix</keyword>
<keyword evidence="3" id="KW-1185">Reference proteome</keyword>
<feature type="transmembrane region" description="Helical" evidence="1">
    <location>
        <begin position="58"/>
        <end position="79"/>
    </location>
</feature>
<evidence type="ECO:0000256" key="1">
    <source>
        <dbReference type="SAM" id="Phobius"/>
    </source>
</evidence>
<dbReference type="RefSeq" id="WP_256407914.1">
    <property type="nucleotide sequence ID" value="NZ_JANHDN010000002.1"/>
</dbReference>
<reference evidence="2 3" key="1">
    <citation type="journal article" date="2019" name="Int. J. Syst. Evol. Microbiol.">
        <title>The Global Catalogue of Microorganisms (GCM) 10K type strain sequencing project: providing services to taxonomists for standard genome sequencing and annotation.</title>
        <authorList>
            <consortium name="The Broad Institute Genomics Platform"/>
            <consortium name="The Broad Institute Genome Sequencing Center for Infectious Disease"/>
            <person name="Wu L."/>
            <person name="Ma J."/>
        </authorList>
    </citation>
    <scope>NUCLEOTIDE SEQUENCE [LARGE SCALE GENOMIC DNA]</scope>
    <source>
        <strain evidence="2 3">CGMCC 1.12554</strain>
    </source>
</reference>
<dbReference type="Pfam" id="PF04307">
    <property type="entry name" value="YdjM"/>
    <property type="match status" value="1"/>
</dbReference>
<organism evidence="2 3">
    <name type="scientific">Halorubrum rutilum</name>
    <dbReference type="NCBI Taxonomy" id="1364933"/>
    <lineage>
        <taxon>Archaea</taxon>
        <taxon>Methanobacteriati</taxon>
        <taxon>Methanobacteriota</taxon>
        <taxon>Stenosarchaea group</taxon>
        <taxon>Halobacteria</taxon>
        <taxon>Halobacteriales</taxon>
        <taxon>Haloferacaceae</taxon>
        <taxon>Halorubrum</taxon>
    </lineage>
</organism>
<feature type="transmembrane region" description="Helical" evidence="1">
    <location>
        <begin position="12"/>
        <end position="38"/>
    </location>
</feature>
<feature type="transmembrane region" description="Helical" evidence="1">
    <location>
        <begin position="139"/>
        <end position="162"/>
    </location>
</feature>